<dbReference type="STRING" id="1336337.A0A3N4J7C0"/>
<evidence type="ECO:0000313" key="2">
    <source>
        <dbReference type="EMBL" id="RPA92541.1"/>
    </source>
</evidence>
<evidence type="ECO:0000313" key="3">
    <source>
        <dbReference type="Proteomes" id="UP000276215"/>
    </source>
</evidence>
<proteinExistence type="predicted"/>
<feature type="compositionally biased region" description="Polar residues" evidence="1">
    <location>
        <begin position="8"/>
        <end position="18"/>
    </location>
</feature>
<name>A0A3N4J7C0_9PEZI</name>
<accession>A0A3N4J7C0</accession>
<organism evidence="2 3">
    <name type="scientific">Choiromyces venosus 120613-1</name>
    <dbReference type="NCBI Taxonomy" id="1336337"/>
    <lineage>
        <taxon>Eukaryota</taxon>
        <taxon>Fungi</taxon>
        <taxon>Dikarya</taxon>
        <taxon>Ascomycota</taxon>
        <taxon>Pezizomycotina</taxon>
        <taxon>Pezizomycetes</taxon>
        <taxon>Pezizales</taxon>
        <taxon>Tuberaceae</taxon>
        <taxon>Choiromyces</taxon>
    </lineage>
</organism>
<evidence type="ECO:0000256" key="1">
    <source>
        <dbReference type="SAM" id="MobiDB-lite"/>
    </source>
</evidence>
<dbReference type="EMBL" id="ML120470">
    <property type="protein sequence ID" value="RPA92541.1"/>
    <property type="molecule type" value="Genomic_DNA"/>
</dbReference>
<dbReference type="OrthoDB" id="6141102at2759"/>
<gene>
    <name evidence="2" type="ORF">L873DRAFT_183359</name>
</gene>
<dbReference type="Proteomes" id="UP000276215">
    <property type="component" value="Unassembled WGS sequence"/>
</dbReference>
<feature type="region of interest" description="Disordered" evidence="1">
    <location>
        <begin position="1"/>
        <end position="50"/>
    </location>
</feature>
<keyword evidence="3" id="KW-1185">Reference proteome</keyword>
<protein>
    <submittedName>
        <fullName evidence="2">Uncharacterized protein</fullName>
    </submittedName>
</protein>
<dbReference type="AlphaFoldDB" id="A0A3N4J7C0"/>
<sequence length="527" mass="58857">MSYFQRMPWSTQDPQVSRWSPPRPWLVASPEHEEKRPSPAPSSNEISTPRDKAFTKISDTSRKRIQDSLGVWLDFSTTIPICSMASNIEQWNARRKKLDQELDAKSAPCRLLLQKHLLQMKKTHAYIVRGSLTAARLDVNARGFYDGTPGSGTPGISYDEVSPFVGLGSIDITVTEARERKIDVGRFYIRHHSKPHALSEHRLTIPTKVAETPKNLEKVPKYHSYTTLRNNILSDDDEIMRYYPYLGDEAGDDEINQLSAEETFIDRTRATAEEGKKDECAAMYTTFIHDFLHDLGLGFDAIVGYLVGDITGINNGISQTRSESLRISALPNDFDLEDVKIKALRERLGTVTMEELEKAESVCRIFKQQTKISLWDVVKRVAPGVKDCLSSVKVTNGGGVFAKDTEEGTNEREIAAQTGGNPIPYSLESYATLNCLLCYMHECRFHLSKDHDRLAMSGGDDDDDDDVDVTKPTKKGDVIPLIVATSIPGWASMSKGATVDPWGGKDEECSVGCFIKVNLVVLWNFLG</sequence>
<reference evidence="2 3" key="1">
    <citation type="journal article" date="2018" name="Nat. Ecol. Evol.">
        <title>Pezizomycetes genomes reveal the molecular basis of ectomycorrhizal truffle lifestyle.</title>
        <authorList>
            <person name="Murat C."/>
            <person name="Payen T."/>
            <person name="Noel B."/>
            <person name="Kuo A."/>
            <person name="Morin E."/>
            <person name="Chen J."/>
            <person name="Kohler A."/>
            <person name="Krizsan K."/>
            <person name="Balestrini R."/>
            <person name="Da Silva C."/>
            <person name="Montanini B."/>
            <person name="Hainaut M."/>
            <person name="Levati E."/>
            <person name="Barry K.W."/>
            <person name="Belfiori B."/>
            <person name="Cichocki N."/>
            <person name="Clum A."/>
            <person name="Dockter R.B."/>
            <person name="Fauchery L."/>
            <person name="Guy J."/>
            <person name="Iotti M."/>
            <person name="Le Tacon F."/>
            <person name="Lindquist E.A."/>
            <person name="Lipzen A."/>
            <person name="Malagnac F."/>
            <person name="Mello A."/>
            <person name="Molinier V."/>
            <person name="Miyauchi S."/>
            <person name="Poulain J."/>
            <person name="Riccioni C."/>
            <person name="Rubini A."/>
            <person name="Sitrit Y."/>
            <person name="Splivallo R."/>
            <person name="Traeger S."/>
            <person name="Wang M."/>
            <person name="Zifcakova L."/>
            <person name="Wipf D."/>
            <person name="Zambonelli A."/>
            <person name="Paolocci F."/>
            <person name="Nowrousian M."/>
            <person name="Ottonello S."/>
            <person name="Baldrian P."/>
            <person name="Spatafora J.W."/>
            <person name="Henrissat B."/>
            <person name="Nagy L.G."/>
            <person name="Aury J.M."/>
            <person name="Wincker P."/>
            <person name="Grigoriev I.V."/>
            <person name="Bonfante P."/>
            <person name="Martin F.M."/>
        </authorList>
    </citation>
    <scope>NUCLEOTIDE SEQUENCE [LARGE SCALE GENOMIC DNA]</scope>
    <source>
        <strain evidence="2 3">120613-1</strain>
    </source>
</reference>